<dbReference type="SUPFAM" id="SSF56801">
    <property type="entry name" value="Acetyl-CoA synthetase-like"/>
    <property type="match status" value="1"/>
</dbReference>
<evidence type="ECO:0000259" key="4">
    <source>
        <dbReference type="Pfam" id="PF13193"/>
    </source>
</evidence>
<feature type="domain" description="AMP-dependent synthetase/ligase" evidence="3">
    <location>
        <begin position="14"/>
        <end position="377"/>
    </location>
</feature>
<dbReference type="RefSeq" id="WP_344421323.1">
    <property type="nucleotide sequence ID" value="NZ_BAAAQK010000018.1"/>
</dbReference>
<dbReference type="Proteomes" id="UP001500449">
    <property type="component" value="Unassembled WGS sequence"/>
</dbReference>
<evidence type="ECO:0000259" key="3">
    <source>
        <dbReference type="Pfam" id="PF00501"/>
    </source>
</evidence>
<dbReference type="Gene3D" id="3.30.300.30">
    <property type="match status" value="1"/>
</dbReference>
<sequence>MSPRIAHLIDLLDHAVDIDAERVAVTVDGEDMTYTELAAASTTIARGLRALGVERGDRVAVWLPNSPQWIAILLGCARLEAVAVPINTWYRSRELGHVLARSGARVLFTQERFLRQDYGQMLSEVAEASTNPLGRLDHIVCLSGHIDRAMPFGELTALSGPLPADQPDPDAAFLMSFTSGTTSSPKGALLTQRGITTNAVAFAERLEVGPGAAVYCAVPFFHVAGLAFATLCAMSVGGTLVANGRFTGSAAWKAIAEHGCAHTGGFEAIYHALLDAQPPVPVRTLRSAWWGGGPPALFTRVEQALGARLMNLYGLTEASGNVTSTPLSWTAEQRAGSEGVGLNGASVRIVDNNHRSVPTGVTGEICVSSATIMLGYHDDPDATRQALLPVGHLMTGDLGHLDPDGNLHFSGRRKDMIKVGGENVSPQEIEAALGEFPEIIEVAVIGIPDTKYGEVPVAFARTIDGVTADEVLDRLRGTIASFKMPRRLTIVDEFPRSSTGKIQKTRLRSSPPDGLAR</sequence>
<dbReference type="Gene3D" id="3.40.50.12780">
    <property type="entry name" value="N-terminal domain of ligase-like"/>
    <property type="match status" value="1"/>
</dbReference>
<dbReference type="Pfam" id="PF13193">
    <property type="entry name" value="AMP-binding_C"/>
    <property type="match status" value="1"/>
</dbReference>
<dbReference type="PROSITE" id="PS00455">
    <property type="entry name" value="AMP_BINDING"/>
    <property type="match status" value="1"/>
</dbReference>
<name>A0ABN2NDC1_9PSEU</name>
<evidence type="ECO:0000256" key="2">
    <source>
        <dbReference type="ARBA" id="ARBA00022598"/>
    </source>
</evidence>
<dbReference type="InterPro" id="IPR000873">
    <property type="entry name" value="AMP-dep_synth/lig_dom"/>
</dbReference>
<keyword evidence="6" id="KW-1185">Reference proteome</keyword>
<proteinExistence type="inferred from homology"/>
<comment type="caution">
    <text evidence="5">The sequence shown here is derived from an EMBL/GenBank/DDBJ whole genome shotgun (WGS) entry which is preliminary data.</text>
</comment>
<evidence type="ECO:0000313" key="6">
    <source>
        <dbReference type="Proteomes" id="UP001500449"/>
    </source>
</evidence>
<comment type="similarity">
    <text evidence="1">Belongs to the ATP-dependent AMP-binding enzyme family.</text>
</comment>
<evidence type="ECO:0000256" key="1">
    <source>
        <dbReference type="ARBA" id="ARBA00006432"/>
    </source>
</evidence>
<dbReference type="InterPro" id="IPR020845">
    <property type="entry name" value="AMP-binding_CS"/>
</dbReference>
<dbReference type="PANTHER" id="PTHR43201">
    <property type="entry name" value="ACYL-COA SYNTHETASE"/>
    <property type="match status" value="1"/>
</dbReference>
<reference evidence="5 6" key="1">
    <citation type="journal article" date="2019" name="Int. J. Syst. Evol. Microbiol.">
        <title>The Global Catalogue of Microorganisms (GCM) 10K type strain sequencing project: providing services to taxonomists for standard genome sequencing and annotation.</title>
        <authorList>
            <consortium name="The Broad Institute Genomics Platform"/>
            <consortium name="The Broad Institute Genome Sequencing Center for Infectious Disease"/>
            <person name="Wu L."/>
            <person name="Ma J."/>
        </authorList>
    </citation>
    <scope>NUCLEOTIDE SEQUENCE [LARGE SCALE GENOMIC DNA]</scope>
    <source>
        <strain evidence="5 6">JCM 16009</strain>
    </source>
</reference>
<evidence type="ECO:0000313" key="5">
    <source>
        <dbReference type="EMBL" id="GAA1862491.1"/>
    </source>
</evidence>
<dbReference type="InterPro" id="IPR042099">
    <property type="entry name" value="ANL_N_sf"/>
</dbReference>
<dbReference type="InterPro" id="IPR045851">
    <property type="entry name" value="AMP-bd_C_sf"/>
</dbReference>
<organism evidence="5 6">
    <name type="scientific">Pseudonocardia ailaonensis</name>
    <dbReference type="NCBI Taxonomy" id="367279"/>
    <lineage>
        <taxon>Bacteria</taxon>
        <taxon>Bacillati</taxon>
        <taxon>Actinomycetota</taxon>
        <taxon>Actinomycetes</taxon>
        <taxon>Pseudonocardiales</taxon>
        <taxon>Pseudonocardiaceae</taxon>
        <taxon>Pseudonocardia</taxon>
    </lineage>
</organism>
<keyword evidence="2" id="KW-0436">Ligase</keyword>
<feature type="domain" description="AMP-binding enzyme C-terminal" evidence="4">
    <location>
        <begin position="428"/>
        <end position="501"/>
    </location>
</feature>
<dbReference type="PANTHER" id="PTHR43201:SF5">
    <property type="entry name" value="MEDIUM-CHAIN ACYL-COA LIGASE ACSF2, MITOCHONDRIAL"/>
    <property type="match status" value="1"/>
</dbReference>
<protein>
    <submittedName>
        <fullName evidence="5">AMP-binding protein</fullName>
    </submittedName>
</protein>
<dbReference type="EMBL" id="BAAAQK010000018">
    <property type="protein sequence ID" value="GAA1862491.1"/>
    <property type="molecule type" value="Genomic_DNA"/>
</dbReference>
<accession>A0ABN2NDC1</accession>
<dbReference type="InterPro" id="IPR025110">
    <property type="entry name" value="AMP-bd_C"/>
</dbReference>
<dbReference type="Pfam" id="PF00501">
    <property type="entry name" value="AMP-binding"/>
    <property type="match status" value="1"/>
</dbReference>
<gene>
    <name evidence="5" type="ORF">GCM10009836_48490</name>
</gene>